<organism evidence="2">
    <name type="scientific">Arundo donax</name>
    <name type="common">Giant reed</name>
    <name type="synonym">Donax arundinaceus</name>
    <dbReference type="NCBI Taxonomy" id="35708"/>
    <lineage>
        <taxon>Eukaryota</taxon>
        <taxon>Viridiplantae</taxon>
        <taxon>Streptophyta</taxon>
        <taxon>Embryophyta</taxon>
        <taxon>Tracheophyta</taxon>
        <taxon>Spermatophyta</taxon>
        <taxon>Magnoliopsida</taxon>
        <taxon>Liliopsida</taxon>
        <taxon>Poales</taxon>
        <taxon>Poaceae</taxon>
        <taxon>PACMAD clade</taxon>
        <taxon>Arundinoideae</taxon>
        <taxon>Arundineae</taxon>
        <taxon>Arundo</taxon>
    </lineage>
</organism>
<protein>
    <submittedName>
        <fullName evidence="2">Uncharacterized protein</fullName>
    </submittedName>
</protein>
<feature type="region of interest" description="Disordered" evidence="1">
    <location>
        <begin position="28"/>
        <end position="64"/>
    </location>
</feature>
<accession>A0A0A8Y362</accession>
<feature type="compositionally biased region" description="Gly residues" evidence="1">
    <location>
        <begin position="52"/>
        <end position="64"/>
    </location>
</feature>
<name>A0A0A8Y362_ARUDO</name>
<evidence type="ECO:0000256" key="1">
    <source>
        <dbReference type="SAM" id="MobiDB-lite"/>
    </source>
</evidence>
<reference evidence="2" key="2">
    <citation type="journal article" date="2015" name="Data Brief">
        <title>Shoot transcriptome of the giant reed, Arundo donax.</title>
        <authorList>
            <person name="Barrero R.A."/>
            <person name="Guerrero F.D."/>
            <person name="Moolhuijzen P."/>
            <person name="Goolsby J.A."/>
            <person name="Tidwell J."/>
            <person name="Bellgard S.E."/>
            <person name="Bellgard M.I."/>
        </authorList>
    </citation>
    <scope>NUCLEOTIDE SEQUENCE</scope>
    <source>
        <tissue evidence="2">Shoot tissue taken approximately 20 cm above the soil surface</tissue>
    </source>
</reference>
<evidence type="ECO:0000313" key="2">
    <source>
        <dbReference type="EMBL" id="JAD18192.1"/>
    </source>
</evidence>
<proteinExistence type="predicted"/>
<sequence>MDRVSPAGMEAHDRRRLAHVRLQTREAIGMKQGVRLPPPPCSLHHRRKGEEGGAGGGELGNRSR</sequence>
<reference evidence="2" key="1">
    <citation type="submission" date="2014-09" db="EMBL/GenBank/DDBJ databases">
        <authorList>
            <person name="Magalhaes I.L.F."/>
            <person name="Oliveira U."/>
            <person name="Santos F.R."/>
            <person name="Vidigal T.H.D.A."/>
            <person name="Brescovit A.D."/>
            <person name="Santos A.J."/>
        </authorList>
    </citation>
    <scope>NUCLEOTIDE SEQUENCE</scope>
    <source>
        <tissue evidence="2">Shoot tissue taken approximately 20 cm above the soil surface</tissue>
    </source>
</reference>
<dbReference type="AlphaFoldDB" id="A0A0A8Y362"/>
<dbReference type="EMBL" id="GBRH01279703">
    <property type="protein sequence ID" value="JAD18192.1"/>
    <property type="molecule type" value="Transcribed_RNA"/>
</dbReference>